<dbReference type="AlphaFoldDB" id="A0A2A4ZA59"/>
<accession>A0A2A4ZA59</accession>
<organism evidence="2">
    <name type="scientific">OCS116 cluster bacterium</name>
    <dbReference type="NCBI Taxonomy" id="2030921"/>
    <lineage>
        <taxon>Bacteria</taxon>
        <taxon>Pseudomonadati</taxon>
        <taxon>Pseudomonadota</taxon>
        <taxon>Alphaproteobacteria</taxon>
        <taxon>OCS116 cluster</taxon>
    </lineage>
</organism>
<reference key="1">
    <citation type="submission" date="2017-08" db="EMBL/GenBank/DDBJ databases">
        <title>A dynamic microbial community with high functional redundancy inhabits the cold, oxic subseafloor aquifer.</title>
        <authorList>
            <person name="Tully B.J."/>
            <person name="Wheat C.G."/>
            <person name="Glazer B.T."/>
            <person name="Huber J.A."/>
        </authorList>
    </citation>
    <scope>NUCLEOTIDE SEQUENCE [LARGE SCALE GENOMIC DNA]</scope>
</reference>
<evidence type="ECO:0000313" key="2">
    <source>
        <dbReference type="EMBL" id="PCJ03903.1"/>
    </source>
</evidence>
<protein>
    <recommendedName>
        <fullName evidence="3">30S ribosomal protein S20</fullName>
    </recommendedName>
</protein>
<proteinExistence type="predicted"/>
<sequence>MGFGRKTRSFSDMNEVRRKRGIRARKVREARVERQKAQTANAIARMQSTANIFGIKATASFDAVDQIIRAAQQRVIDNAIAKSERTKSDATAAKSGGSVDITA</sequence>
<evidence type="ECO:0000256" key="1">
    <source>
        <dbReference type="SAM" id="MobiDB-lite"/>
    </source>
</evidence>
<comment type="caution">
    <text evidence="2">The sequence shown here is derived from an EMBL/GenBank/DDBJ whole genome shotgun (WGS) entry which is preliminary data.</text>
</comment>
<feature type="region of interest" description="Disordered" evidence="1">
    <location>
        <begin position="84"/>
        <end position="103"/>
    </location>
</feature>
<evidence type="ECO:0008006" key="3">
    <source>
        <dbReference type="Google" id="ProtNLM"/>
    </source>
</evidence>
<dbReference type="EMBL" id="NVUS01000001">
    <property type="protein sequence ID" value="PCJ03903.1"/>
    <property type="molecule type" value="Genomic_DNA"/>
</dbReference>
<reference evidence="2" key="2">
    <citation type="journal article" date="2018" name="ISME J.">
        <title>A dynamic microbial community with high functional redundancy inhabits the cold, oxic subseafloor aquifer.</title>
        <authorList>
            <person name="Tully B.J."/>
            <person name="Wheat C.G."/>
            <person name="Glazer B.T."/>
            <person name="Huber J.A."/>
        </authorList>
    </citation>
    <scope>NUCLEOTIDE SEQUENCE</scope>
    <source>
        <strain evidence="2">NORP83</strain>
    </source>
</reference>
<gene>
    <name evidence="2" type="ORF">COB13_01350</name>
</gene>
<name>A0A2A4ZA59_9PROT</name>